<comment type="subcellular location">
    <subcellularLocation>
        <location evidence="3">Cytoplasm</location>
    </subcellularLocation>
</comment>
<evidence type="ECO:0000256" key="5">
    <source>
        <dbReference type="ARBA" id="ARBA00022490"/>
    </source>
</evidence>
<evidence type="ECO:0000256" key="10">
    <source>
        <dbReference type="ARBA" id="ARBA00023002"/>
    </source>
</evidence>
<keyword evidence="12" id="KW-1185">Reference proteome</keyword>
<evidence type="ECO:0000256" key="11">
    <source>
        <dbReference type="ARBA" id="ARBA00031313"/>
    </source>
</evidence>
<evidence type="ECO:0000313" key="12">
    <source>
        <dbReference type="Proteomes" id="UP001652625"/>
    </source>
</evidence>
<keyword evidence="9" id="KW-0521">NADP</keyword>
<evidence type="ECO:0000256" key="8">
    <source>
        <dbReference type="ARBA" id="ARBA00022827"/>
    </source>
</evidence>
<sequence length="247" mass="29319">MHDELTKFTKLVETLKEHEKHTGLEYYPFNIGNYNEQVSSFFQLSYPKDTVAFCVLSSPSWFETIFLPYIKHNKFLSGNQDPLDQCISSLFIELKDQFTQDSYEVDVIHDFDIGPTRKPKVLVQTAGHVSGAAYYYQKKDVDFPDWKDKKIYGVSIHPVYGGWFSFRGVLIFRNLQMQLEKKIPEDNLNHEQKVNLLELYNYKWKDFQYRNVNSPKEKYSEKQQEYFITKPSDRWTLINSWSNSNIN</sequence>
<evidence type="ECO:0000256" key="7">
    <source>
        <dbReference type="ARBA" id="ARBA00022643"/>
    </source>
</evidence>
<accession>A0ABM4CYV7</accession>
<dbReference type="GeneID" id="100212172"/>
<dbReference type="Proteomes" id="UP001652625">
    <property type="component" value="Chromosome 11"/>
</dbReference>
<evidence type="ECO:0000256" key="4">
    <source>
        <dbReference type="ARBA" id="ARBA00007762"/>
    </source>
</evidence>
<keyword evidence="8" id="KW-0274">FAD</keyword>
<dbReference type="RefSeq" id="XP_065667151.1">
    <property type="nucleotide sequence ID" value="XM_065811079.1"/>
</dbReference>
<proteinExistence type="inferred from homology"/>
<evidence type="ECO:0000256" key="6">
    <source>
        <dbReference type="ARBA" id="ARBA00022630"/>
    </source>
</evidence>
<dbReference type="CDD" id="cd12959">
    <property type="entry name" value="MMACHC-like"/>
    <property type="match status" value="1"/>
</dbReference>
<dbReference type="InterPro" id="IPR032037">
    <property type="entry name" value="MMACHC"/>
</dbReference>
<comment type="cofactor">
    <cofactor evidence="1">
        <name>FMN</name>
        <dbReference type="ChEBI" id="CHEBI:58210"/>
    </cofactor>
</comment>
<keyword evidence="6" id="KW-0285">Flavoprotein</keyword>
<comment type="cofactor">
    <cofactor evidence="2">
        <name>FAD</name>
        <dbReference type="ChEBI" id="CHEBI:57692"/>
    </cofactor>
</comment>
<dbReference type="PANTHER" id="PTHR31457">
    <property type="entry name" value="METHYLMALONIC ACIDURIA AND HOMOCYSTINURIA TYPE C PROTEIN"/>
    <property type="match status" value="1"/>
</dbReference>
<dbReference type="PANTHER" id="PTHR31457:SF2">
    <property type="entry name" value="CYANOCOBALAMIN REDUCTASE _ ALKYLCOBALAMIN DEALKYLASE"/>
    <property type="match status" value="1"/>
</dbReference>
<keyword evidence="7" id="KW-0288">FMN</keyword>
<evidence type="ECO:0000313" key="13">
    <source>
        <dbReference type="RefSeq" id="XP_065667151.1"/>
    </source>
</evidence>
<comment type="similarity">
    <text evidence="4">Belongs to the MMACHC family.</text>
</comment>
<name>A0ABM4CYV7_HYDVU</name>
<evidence type="ECO:0000256" key="9">
    <source>
        <dbReference type="ARBA" id="ARBA00022857"/>
    </source>
</evidence>
<reference evidence="13" key="1">
    <citation type="submission" date="2025-08" db="UniProtKB">
        <authorList>
            <consortium name="RefSeq"/>
        </authorList>
    </citation>
    <scope>IDENTIFICATION</scope>
</reference>
<keyword evidence="5" id="KW-0963">Cytoplasm</keyword>
<organism evidence="12 13">
    <name type="scientific">Hydra vulgaris</name>
    <name type="common">Hydra</name>
    <name type="synonym">Hydra attenuata</name>
    <dbReference type="NCBI Taxonomy" id="6087"/>
    <lineage>
        <taxon>Eukaryota</taxon>
        <taxon>Metazoa</taxon>
        <taxon>Cnidaria</taxon>
        <taxon>Hydrozoa</taxon>
        <taxon>Hydroidolina</taxon>
        <taxon>Anthoathecata</taxon>
        <taxon>Aplanulata</taxon>
        <taxon>Hydridae</taxon>
        <taxon>Hydra</taxon>
    </lineage>
</organism>
<keyword evidence="10" id="KW-0560">Oxidoreductase</keyword>
<dbReference type="Pfam" id="PF16690">
    <property type="entry name" value="MMACHC"/>
    <property type="match status" value="1"/>
</dbReference>
<evidence type="ECO:0000256" key="3">
    <source>
        <dbReference type="ARBA" id="ARBA00004496"/>
    </source>
</evidence>
<evidence type="ECO:0000256" key="2">
    <source>
        <dbReference type="ARBA" id="ARBA00001974"/>
    </source>
</evidence>
<gene>
    <name evidence="13" type="primary">LOC100212172</name>
</gene>
<evidence type="ECO:0000256" key="1">
    <source>
        <dbReference type="ARBA" id="ARBA00001917"/>
    </source>
</evidence>
<protein>
    <recommendedName>
        <fullName evidence="11">Cyanocobalamin reductase (cyanide-eliminating)</fullName>
    </recommendedName>
</protein>